<name>I3D9H4_9PAST</name>
<protein>
    <recommendedName>
        <fullName evidence="2">UPF0231 protein HMPREF1052_1801</fullName>
    </recommendedName>
</protein>
<comment type="caution">
    <text evidence="3">The sequence shown here is derived from an EMBL/GenBank/DDBJ whole genome shotgun (WGS) entry which is preliminary data.</text>
</comment>
<sequence length="128" mass="14804">MDFRFTYDLGSVIAKCSMGHEAVANWFNTEVRCDFQKIHTALIALKQAKIGLPQHQEIRLIGAEYSVFIHSDEVLIKANNLDIADSNEQEMEQDFNYYNEESIAFCGLEDFERFLLSYLEFMDMPSST</sequence>
<dbReference type="InterPro" id="IPR008249">
    <property type="entry name" value="UPF0231"/>
</dbReference>
<organism evidence="3 4">
    <name type="scientific">Pasteurella bettyae CCUG 2042</name>
    <dbReference type="NCBI Taxonomy" id="1095749"/>
    <lineage>
        <taxon>Bacteria</taxon>
        <taxon>Pseudomonadati</taxon>
        <taxon>Pseudomonadota</taxon>
        <taxon>Gammaproteobacteria</taxon>
        <taxon>Pasteurellales</taxon>
        <taxon>Pasteurellaceae</taxon>
        <taxon>Pasteurella</taxon>
    </lineage>
</organism>
<reference evidence="3 4" key="1">
    <citation type="submission" date="2012-03" db="EMBL/GenBank/DDBJ databases">
        <authorList>
            <person name="Harkins D.M."/>
            <person name="Madupu R."/>
            <person name="Durkin A.S."/>
            <person name="Torralba M."/>
            <person name="Methe B."/>
            <person name="Sutton G.G."/>
            <person name="Nelson K.E."/>
        </authorList>
    </citation>
    <scope>NUCLEOTIDE SEQUENCE [LARGE SCALE GENOMIC DNA]</scope>
    <source>
        <strain evidence="3 4">CCUG 2042</strain>
    </source>
</reference>
<dbReference type="Pfam" id="PF06062">
    <property type="entry name" value="UPF0231"/>
    <property type="match status" value="1"/>
</dbReference>
<dbReference type="PATRIC" id="fig|1095749.3.peg.1610"/>
<accession>I3D9H4</accession>
<comment type="similarity">
    <text evidence="1 2">Belongs to the UPF0231 family.</text>
</comment>
<dbReference type="Proteomes" id="UP000006457">
    <property type="component" value="Unassembled WGS sequence"/>
</dbReference>
<proteinExistence type="inferred from homology"/>
<dbReference type="RefSeq" id="WP_005761245.1">
    <property type="nucleotide sequence ID" value="NZ_AJSX01000038.1"/>
</dbReference>
<dbReference type="AlphaFoldDB" id="I3D9H4"/>
<dbReference type="OrthoDB" id="5739292at2"/>
<gene>
    <name evidence="3" type="ORF">HMPREF1052_1801</name>
</gene>
<dbReference type="EMBL" id="AJSX01000038">
    <property type="protein sequence ID" value="EIJ68367.1"/>
    <property type="molecule type" value="Genomic_DNA"/>
</dbReference>
<dbReference type="PIRSF" id="PIRSF006287">
    <property type="entry name" value="UCP006287"/>
    <property type="match status" value="1"/>
</dbReference>
<evidence type="ECO:0000313" key="3">
    <source>
        <dbReference type="EMBL" id="EIJ68367.1"/>
    </source>
</evidence>
<dbReference type="NCBIfam" id="NF003575">
    <property type="entry name" value="PRK05248.1-2"/>
    <property type="match status" value="1"/>
</dbReference>
<keyword evidence="4" id="KW-1185">Reference proteome</keyword>
<evidence type="ECO:0000313" key="4">
    <source>
        <dbReference type="Proteomes" id="UP000006457"/>
    </source>
</evidence>
<evidence type="ECO:0000256" key="2">
    <source>
        <dbReference type="HAMAP-Rule" id="MF_01053"/>
    </source>
</evidence>
<dbReference type="HAMAP" id="MF_01053">
    <property type="entry name" value="UPF0231"/>
    <property type="match status" value="1"/>
</dbReference>
<evidence type="ECO:0000256" key="1">
    <source>
        <dbReference type="ARBA" id="ARBA00005367"/>
    </source>
</evidence>
<dbReference type="eggNOG" id="COG3112">
    <property type="taxonomic scope" value="Bacteria"/>
</dbReference>